<accession>A0ACA9QI43</accession>
<feature type="non-terminal residue" evidence="1">
    <location>
        <position position="213"/>
    </location>
</feature>
<evidence type="ECO:0000313" key="2">
    <source>
        <dbReference type="Proteomes" id="UP000789920"/>
    </source>
</evidence>
<dbReference type="Proteomes" id="UP000789920">
    <property type="component" value="Unassembled WGS sequence"/>
</dbReference>
<reference evidence="1" key="1">
    <citation type="submission" date="2021-06" db="EMBL/GenBank/DDBJ databases">
        <authorList>
            <person name="Kallberg Y."/>
            <person name="Tangrot J."/>
            <person name="Rosling A."/>
        </authorList>
    </citation>
    <scope>NUCLEOTIDE SEQUENCE</scope>
    <source>
        <strain evidence="1">MA461A</strain>
    </source>
</reference>
<protein>
    <submittedName>
        <fullName evidence="1">14344_t:CDS:1</fullName>
    </submittedName>
</protein>
<dbReference type="EMBL" id="CAJVQC010033396">
    <property type="protein sequence ID" value="CAG8753818.1"/>
    <property type="molecule type" value="Genomic_DNA"/>
</dbReference>
<comment type="caution">
    <text evidence="1">The sequence shown here is derived from an EMBL/GenBank/DDBJ whole genome shotgun (WGS) entry which is preliminary data.</text>
</comment>
<evidence type="ECO:0000313" key="1">
    <source>
        <dbReference type="EMBL" id="CAG8753818.1"/>
    </source>
</evidence>
<sequence length="213" mass="23440">MDNTVGQKDSQGNVAEEEVVSCKNEPENIKEVVKGTEGKDSATGNTYSLIETISMQKEDMGGTSQSSTTETPAKVSCEPGPFEPQRQDITFSSPKNSSIDPFVSISASTSDPYKPNNMFFKHENYIASDSQTSYHLDYSTEKNHLSVISEEGMMTEKDYSGPSGKPISLTVLSSSMNSSKIVTPKQIVRIERDYTRGEMCQFQSAFPLEIDGR</sequence>
<keyword evidence="2" id="KW-1185">Reference proteome</keyword>
<name>A0ACA9QI43_9GLOM</name>
<gene>
    <name evidence="1" type="ORF">RPERSI_LOCUS14467</name>
</gene>
<organism evidence="1 2">
    <name type="scientific">Racocetra persica</name>
    <dbReference type="NCBI Taxonomy" id="160502"/>
    <lineage>
        <taxon>Eukaryota</taxon>
        <taxon>Fungi</taxon>
        <taxon>Fungi incertae sedis</taxon>
        <taxon>Mucoromycota</taxon>
        <taxon>Glomeromycotina</taxon>
        <taxon>Glomeromycetes</taxon>
        <taxon>Diversisporales</taxon>
        <taxon>Gigasporaceae</taxon>
        <taxon>Racocetra</taxon>
    </lineage>
</organism>
<proteinExistence type="predicted"/>